<evidence type="ECO:0000313" key="1">
    <source>
        <dbReference type="EMBL" id="RXV61268.1"/>
    </source>
</evidence>
<gene>
    <name evidence="1" type="ORF">D6C19_11500</name>
</gene>
<dbReference type="Proteomes" id="UP000289316">
    <property type="component" value="Unassembled WGS sequence"/>
</dbReference>
<evidence type="ECO:0000313" key="2">
    <source>
        <dbReference type="Proteomes" id="UP000289316"/>
    </source>
</evidence>
<dbReference type="EMBL" id="QZFR01000154">
    <property type="protein sequence ID" value="RXV61268.1"/>
    <property type="molecule type" value="Genomic_DNA"/>
</dbReference>
<proteinExistence type="predicted"/>
<protein>
    <submittedName>
        <fullName evidence="1">ImmA/IrrE family metallo-endopeptidase</fullName>
    </submittedName>
</protein>
<reference evidence="1 2" key="1">
    <citation type="submission" date="2018-09" db="EMBL/GenBank/DDBJ databases">
        <title>Murine metabolic-syndrome-specific gut microbial biobank.</title>
        <authorList>
            <person name="Liu C."/>
        </authorList>
    </citation>
    <scope>NUCLEOTIDE SEQUENCE [LARGE SCALE GENOMIC DNA]</scope>
    <source>
        <strain evidence="1 2">C-30</strain>
    </source>
</reference>
<dbReference type="OrthoDB" id="2300474at2"/>
<dbReference type="RefSeq" id="WP_004047434.1">
    <property type="nucleotide sequence ID" value="NZ_CABIVU010000094.1"/>
</dbReference>
<accession>A0A4Q1ZXN9</accession>
<sequence length="152" mass="17661">MYYEQEDVLDYLLSICKKKHIKCFWPSSLDPHTPPTALPSKRRIVMNPNWHNQIAIPFQLAHEMAHILNGDDTNWIRYYQGTYRGESKLEYNTNKTAIRILLSYFGTDDIVYNPISFMNSFAIPSYLGSAVSEELGAYCYGVKDKINFDSIY</sequence>
<dbReference type="AlphaFoldDB" id="A0A4Q1ZXN9"/>
<name>A0A4Q1ZXN9_9LACO</name>
<organism evidence="1 2">
    <name type="scientific">Ligilactobacillus murinus</name>
    <dbReference type="NCBI Taxonomy" id="1622"/>
    <lineage>
        <taxon>Bacteria</taxon>
        <taxon>Bacillati</taxon>
        <taxon>Bacillota</taxon>
        <taxon>Bacilli</taxon>
        <taxon>Lactobacillales</taxon>
        <taxon>Lactobacillaceae</taxon>
        <taxon>Ligilactobacillus</taxon>
    </lineage>
</organism>
<comment type="caution">
    <text evidence="1">The sequence shown here is derived from an EMBL/GenBank/DDBJ whole genome shotgun (WGS) entry which is preliminary data.</text>
</comment>